<sequence>MEILTSIYENYCNRIETTKKNFEFRNFKIISDKGFFIMWVYVPNPVKEIRYKMTVKNPICEFDTDVQYNEGNEKFIEIMANGRKFAYEIIALERIEEPVPLAIMKKINVNAPQNFAYLDNYPHLKEALKKARTRKIF</sequence>
<evidence type="ECO:0008006" key="3">
    <source>
        <dbReference type="Google" id="ProtNLM"/>
    </source>
</evidence>
<name>A0ABY2TIN9_9BACI</name>
<dbReference type="RefSeq" id="WP_052599531.1">
    <property type="nucleotide sequence ID" value="NZ_CP006837.1"/>
</dbReference>
<dbReference type="Proteomes" id="UP000308539">
    <property type="component" value="Unassembled WGS sequence"/>
</dbReference>
<gene>
    <name evidence="1" type="ORF">FC752_04270</name>
</gene>
<comment type="caution">
    <text evidence="1">The sequence shown here is derived from an EMBL/GenBank/DDBJ whole genome shotgun (WGS) entry which is preliminary data.</text>
</comment>
<proteinExistence type="predicted"/>
<evidence type="ECO:0000313" key="1">
    <source>
        <dbReference type="EMBL" id="TKI66467.1"/>
    </source>
</evidence>
<keyword evidence="2" id="KW-1185">Reference proteome</keyword>
<protein>
    <recommendedName>
        <fullName evidence="3">IDEAL domain-containing protein</fullName>
    </recommendedName>
</protein>
<dbReference type="EMBL" id="SZPV01000011">
    <property type="protein sequence ID" value="TKI66467.1"/>
    <property type="molecule type" value="Genomic_DNA"/>
</dbReference>
<accession>A0ABY2TIN9</accession>
<reference evidence="1 2" key="1">
    <citation type="submission" date="2019-04" db="EMBL/GenBank/DDBJ databases">
        <title>Lysinibacillus genome sequencing.</title>
        <authorList>
            <person name="Dunlap C."/>
        </authorList>
    </citation>
    <scope>NUCLEOTIDE SEQUENCE [LARGE SCALE GENOMIC DNA]</scope>
    <source>
        <strain evidence="1 2">NBRC 109424</strain>
    </source>
</reference>
<organism evidence="1 2">
    <name type="scientific">Lysinibacillus varians</name>
    <dbReference type="NCBI Taxonomy" id="1145276"/>
    <lineage>
        <taxon>Bacteria</taxon>
        <taxon>Bacillati</taxon>
        <taxon>Bacillota</taxon>
        <taxon>Bacilli</taxon>
        <taxon>Bacillales</taxon>
        <taxon>Bacillaceae</taxon>
        <taxon>Lysinibacillus</taxon>
    </lineage>
</organism>
<evidence type="ECO:0000313" key="2">
    <source>
        <dbReference type="Proteomes" id="UP000308539"/>
    </source>
</evidence>